<dbReference type="KEGG" id="vg:55612930"/>
<keyword evidence="3" id="KW-1185">Reference proteome</keyword>
<dbReference type="GO" id="GO:0008233">
    <property type="term" value="F:peptidase activity"/>
    <property type="evidence" value="ECO:0007669"/>
    <property type="project" value="UniProtKB-KW"/>
</dbReference>
<accession>A0A3T0ID27</accession>
<gene>
    <name evidence="2" type="primary">240</name>
    <name evidence="2" type="ORF">SEA_GILSON_240</name>
</gene>
<feature type="domain" description="SprT-like" evidence="1">
    <location>
        <begin position="6"/>
        <end position="143"/>
    </location>
</feature>
<keyword evidence="2" id="KW-0378">Hydrolase</keyword>
<evidence type="ECO:0000259" key="1">
    <source>
        <dbReference type="SMART" id="SM00731"/>
    </source>
</evidence>
<dbReference type="EMBL" id="MK061412">
    <property type="protein sequence ID" value="AZU97285.1"/>
    <property type="molecule type" value="Genomic_DNA"/>
</dbReference>
<proteinExistence type="predicted"/>
<sequence length="151" mass="16945">MDLFNAERQAKLLMAAHGLIDKGWRFEWDNAARRFGQCRYSTKTISMSRQLTVQRSADAVRNTMLHEIAHALTPGSGHNAVWRAKAISIGCDGKRCSDDKVEVDYKYVAKCPNGHVSKKYLRKPRASARPRSCGTCSPVYNAKYAIRVVAI</sequence>
<protein>
    <submittedName>
        <fullName evidence="2">SprT-like protease</fullName>
    </submittedName>
</protein>
<dbReference type="GeneID" id="55612930"/>
<reference evidence="2 3" key="1">
    <citation type="submission" date="2018-10" db="EMBL/GenBank/DDBJ databases">
        <authorList>
            <person name="Soria N.A."/>
            <person name="Batley M.G."/>
            <person name="Hanafy A."/>
            <person name="Singh N."/>
            <person name="Shaffer C.D."/>
            <person name="Weston-Hafer K.A."/>
            <person name="Russell D.A."/>
            <person name="Pope W.H."/>
            <person name="Jacobs-Sera D."/>
            <person name="Hendrix R.W."/>
            <person name="Hatfull G.F."/>
        </authorList>
    </citation>
    <scope>NUCLEOTIDE SEQUENCE [LARGE SCALE GENOMIC DNA]</scope>
</reference>
<evidence type="ECO:0000313" key="3">
    <source>
        <dbReference type="Proteomes" id="UP000284334"/>
    </source>
</evidence>
<organism evidence="2 3">
    <name type="scientific">Streptomyces phage Gilson</name>
    <dbReference type="NCBI Taxonomy" id="2488789"/>
    <lineage>
        <taxon>Viruses</taxon>
        <taxon>Duplodnaviria</taxon>
        <taxon>Heunggongvirae</taxon>
        <taxon>Uroviricota</taxon>
        <taxon>Caudoviricetes</taxon>
        <taxon>Stanwilliamsviridae</taxon>
        <taxon>Loccivirinae</taxon>
        <taxon>Gilsonvirus</taxon>
        <taxon>Gilsonvirus gilson</taxon>
    </lineage>
</organism>
<evidence type="ECO:0000313" key="2">
    <source>
        <dbReference type="EMBL" id="AZU97285.1"/>
    </source>
</evidence>
<dbReference type="Proteomes" id="UP000284334">
    <property type="component" value="Segment"/>
</dbReference>
<dbReference type="InterPro" id="IPR006640">
    <property type="entry name" value="SprT-like_domain"/>
</dbReference>
<dbReference type="RefSeq" id="YP_009842670.1">
    <property type="nucleotide sequence ID" value="NC_048742.1"/>
</dbReference>
<dbReference type="GO" id="GO:0006950">
    <property type="term" value="P:response to stress"/>
    <property type="evidence" value="ECO:0007669"/>
    <property type="project" value="UniProtKB-ARBA"/>
</dbReference>
<name>A0A3T0ID27_9CAUD</name>
<dbReference type="SMART" id="SM00731">
    <property type="entry name" value="SprT"/>
    <property type="match status" value="1"/>
</dbReference>
<dbReference type="Pfam" id="PF10263">
    <property type="entry name" value="SprT-like"/>
    <property type="match status" value="1"/>
</dbReference>
<keyword evidence="2" id="KW-0645">Protease</keyword>
<dbReference type="GO" id="GO:0006508">
    <property type="term" value="P:proteolysis"/>
    <property type="evidence" value="ECO:0007669"/>
    <property type="project" value="UniProtKB-KW"/>
</dbReference>